<dbReference type="InterPro" id="IPR045358">
    <property type="entry name" value="Ty3_capsid"/>
</dbReference>
<evidence type="ECO:0000313" key="2">
    <source>
        <dbReference type="EMBL" id="KAF9600475.1"/>
    </source>
</evidence>
<dbReference type="OrthoDB" id="2013610at2759"/>
<dbReference type="Proteomes" id="UP000631114">
    <property type="component" value="Unassembled WGS sequence"/>
</dbReference>
<feature type="domain" description="Ty3 transposon capsid-like protein" evidence="1">
    <location>
        <begin position="129"/>
        <end position="274"/>
    </location>
</feature>
<keyword evidence="3" id="KW-1185">Reference proteome</keyword>
<protein>
    <recommendedName>
        <fullName evidence="1">Ty3 transposon capsid-like protein domain-containing protein</fullName>
    </recommendedName>
</protein>
<proteinExistence type="predicted"/>
<dbReference type="CDD" id="cd00303">
    <property type="entry name" value="retropepsin_like"/>
    <property type="match status" value="1"/>
</dbReference>
<organism evidence="2 3">
    <name type="scientific">Coptis chinensis</name>
    <dbReference type="NCBI Taxonomy" id="261450"/>
    <lineage>
        <taxon>Eukaryota</taxon>
        <taxon>Viridiplantae</taxon>
        <taxon>Streptophyta</taxon>
        <taxon>Embryophyta</taxon>
        <taxon>Tracheophyta</taxon>
        <taxon>Spermatophyta</taxon>
        <taxon>Magnoliopsida</taxon>
        <taxon>Ranunculales</taxon>
        <taxon>Ranunculaceae</taxon>
        <taxon>Coptidoideae</taxon>
        <taxon>Coptis</taxon>
    </lineage>
</organism>
<dbReference type="Pfam" id="PF19259">
    <property type="entry name" value="Ty3_capsid"/>
    <property type="match status" value="1"/>
</dbReference>
<name>A0A835LMJ4_9MAGN</name>
<comment type="caution">
    <text evidence="2">The sequence shown here is derived from an EMBL/GenBank/DDBJ whole genome shotgun (WGS) entry which is preliminary data.</text>
</comment>
<dbReference type="AlphaFoldDB" id="A0A835LMJ4"/>
<dbReference type="EMBL" id="JADFTS010000006">
    <property type="protein sequence ID" value="KAF9600475.1"/>
    <property type="molecule type" value="Genomic_DNA"/>
</dbReference>
<accession>A0A835LMJ4</accession>
<evidence type="ECO:0000313" key="3">
    <source>
        <dbReference type="Proteomes" id="UP000631114"/>
    </source>
</evidence>
<gene>
    <name evidence="2" type="ORF">IFM89_009390</name>
</gene>
<sequence length="374" mass="42892">MAEARLKELLERSIDTKMAELHQRQDGVEEKVQIMQGTLESMMSNITNQFSKLNEKLEKQPEKFNDSRDQRGILGNPNGIFGAPNVIELARRQCSNGSFGNYKLPRAEFPRFNGEESRVWMKKYQRFFTVNPIVEDQKVLFASLYFEGKVETWFQSFYETYEGITWDDFTKTICGRFSDESYENVVGEFNKLQQMGSVASYQEKFEELMPLILAKNRGLSEEYFVSSFLSGLKEEIRNHVQMFSPTTLTHTLLIRLQESTLNSLAKKNYSSNDNIEFQVEEKSEEIIDEGVDMAISLQAISGSGCYQTLIIQGMVKKHPITIPIDTRSSHNFLDPMTARQIGCEVVLTTKLMVTVADGRKTCSSAVCPKFNWHM</sequence>
<reference evidence="2 3" key="1">
    <citation type="submission" date="2020-10" db="EMBL/GenBank/DDBJ databases">
        <title>The Coptis chinensis genome and diversification of protoberbering-type alkaloids.</title>
        <authorList>
            <person name="Wang B."/>
            <person name="Shu S."/>
            <person name="Song C."/>
            <person name="Liu Y."/>
        </authorList>
    </citation>
    <scope>NUCLEOTIDE SEQUENCE [LARGE SCALE GENOMIC DNA]</scope>
    <source>
        <strain evidence="2">HL-2020</strain>
        <tissue evidence="2">Leaf</tissue>
    </source>
</reference>
<evidence type="ECO:0000259" key="1">
    <source>
        <dbReference type="Pfam" id="PF19259"/>
    </source>
</evidence>